<feature type="transmembrane region" description="Helical" evidence="1">
    <location>
        <begin position="80"/>
        <end position="101"/>
    </location>
</feature>
<keyword evidence="1" id="KW-0812">Transmembrane</keyword>
<protein>
    <recommendedName>
        <fullName evidence="4">Integral membrane protein</fullName>
    </recommendedName>
</protein>
<evidence type="ECO:0008006" key="4">
    <source>
        <dbReference type="Google" id="ProtNLM"/>
    </source>
</evidence>
<name>A0ABW1GF02_9ACTN</name>
<dbReference type="RefSeq" id="WP_344513027.1">
    <property type="nucleotide sequence ID" value="NZ_BAAATU010000024.1"/>
</dbReference>
<keyword evidence="1" id="KW-0472">Membrane</keyword>
<feature type="transmembrane region" description="Helical" evidence="1">
    <location>
        <begin position="113"/>
        <end position="134"/>
    </location>
</feature>
<evidence type="ECO:0000313" key="2">
    <source>
        <dbReference type="EMBL" id="MFC5913299.1"/>
    </source>
</evidence>
<proteinExistence type="predicted"/>
<organism evidence="2 3">
    <name type="scientific">Streptomyces pulveraceus</name>
    <dbReference type="NCBI Taxonomy" id="68258"/>
    <lineage>
        <taxon>Bacteria</taxon>
        <taxon>Bacillati</taxon>
        <taxon>Actinomycetota</taxon>
        <taxon>Actinomycetes</taxon>
        <taxon>Kitasatosporales</taxon>
        <taxon>Streptomycetaceae</taxon>
        <taxon>Streptomyces</taxon>
    </lineage>
</organism>
<keyword evidence="3" id="KW-1185">Reference proteome</keyword>
<evidence type="ECO:0000313" key="3">
    <source>
        <dbReference type="Proteomes" id="UP001596200"/>
    </source>
</evidence>
<dbReference type="EMBL" id="JBHSPU010000009">
    <property type="protein sequence ID" value="MFC5913299.1"/>
    <property type="molecule type" value="Genomic_DNA"/>
</dbReference>
<sequence>MEETPGAGAGTGASAGAGEPFGVGATRASSVTYAALATTAELQARLRGPATAKPRATGEVRAGQPVTWWRVPMLRWVTGIARAACLLGYTAVIAVVCWVWGLDAVPGAPRASAVLTGIMGVYFAWRACVTHIPLARRTARAANAPEPRTRRYALLFDVNDAAEGPLLVLFPAEGAKALPEGLLRLIPPGPDKCPWAGLPAPTGTVELRGWLDGAPVVVAWIEGRPYWPLDVYQGVDPSDPEALEAVAELLPGPM</sequence>
<comment type="caution">
    <text evidence="2">The sequence shown here is derived from an EMBL/GenBank/DDBJ whole genome shotgun (WGS) entry which is preliminary data.</text>
</comment>
<dbReference type="Proteomes" id="UP001596200">
    <property type="component" value="Unassembled WGS sequence"/>
</dbReference>
<gene>
    <name evidence="2" type="ORF">ACFP1B_07635</name>
</gene>
<accession>A0ABW1GF02</accession>
<keyword evidence="1" id="KW-1133">Transmembrane helix</keyword>
<evidence type="ECO:0000256" key="1">
    <source>
        <dbReference type="SAM" id="Phobius"/>
    </source>
</evidence>
<reference evidence="3" key="1">
    <citation type="journal article" date="2019" name="Int. J. Syst. Evol. Microbiol.">
        <title>The Global Catalogue of Microorganisms (GCM) 10K type strain sequencing project: providing services to taxonomists for standard genome sequencing and annotation.</title>
        <authorList>
            <consortium name="The Broad Institute Genomics Platform"/>
            <consortium name="The Broad Institute Genome Sequencing Center for Infectious Disease"/>
            <person name="Wu L."/>
            <person name="Ma J."/>
        </authorList>
    </citation>
    <scope>NUCLEOTIDE SEQUENCE [LARGE SCALE GENOMIC DNA]</scope>
    <source>
        <strain evidence="3">JCM 4147</strain>
    </source>
</reference>